<evidence type="ECO:0000313" key="19">
    <source>
        <dbReference type="Proteomes" id="UP000464754"/>
    </source>
</evidence>
<keyword evidence="7 15" id="KW-0378">Hydrolase</keyword>
<feature type="active site" description="Proton donor; for delta-elimination activity" evidence="15">
    <location>
        <position position="264"/>
    </location>
</feature>
<dbReference type="InterPro" id="IPR035937">
    <property type="entry name" value="FPG_N"/>
</dbReference>
<name>A0A6N4TF59_9FIRM</name>
<keyword evidence="6 15" id="KW-0863">Zinc-finger</keyword>
<evidence type="ECO:0000256" key="3">
    <source>
        <dbReference type="ARBA" id="ARBA00011245"/>
    </source>
</evidence>
<gene>
    <name evidence="15 18" type="primary">mutM</name>
    <name evidence="15" type="synonym">fpg</name>
    <name evidence="18" type="ORF">Aargi30884_02920</name>
</gene>
<dbReference type="SMART" id="SM00898">
    <property type="entry name" value="Fapy_DNA_glyco"/>
    <property type="match status" value="1"/>
</dbReference>
<dbReference type="CDD" id="cd08966">
    <property type="entry name" value="EcFpg-like_N"/>
    <property type="match status" value="1"/>
</dbReference>
<dbReference type="Pfam" id="PF01149">
    <property type="entry name" value="Fapy_DNA_glyco"/>
    <property type="match status" value="1"/>
</dbReference>
<dbReference type="Gene3D" id="1.10.8.50">
    <property type="match status" value="1"/>
</dbReference>
<keyword evidence="11 15" id="KW-0456">Lyase</keyword>
<dbReference type="InterPro" id="IPR020629">
    <property type="entry name" value="FPG_Glyclase"/>
</dbReference>
<sequence>MPELPEVETVVRTLEHQLQHVSILDCKVLWDNIIAYPDVSTFTKLIKGKTIHSYSRHGKYLMFDLGEYMWIVHLRMEGKFYVMQQNTPINKHTHVVFSLNDGRELHYNDTRKFGKMYLYEKQETIEEYPCFKKIGYDVFDERLNAQYLYRLLHKKPSVLKAVLLDQNIMAGIGNIYADEICFAMKMHPETKISHLRKKDFEELLYQARRILSGAIAAGGTTIRSYTSSLGVDGRFQLKLKVHAKKGEKCLVCQSEIKKIVVAGRGTCYCPTCQRKR</sequence>
<comment type="similarity">
    <text evidence="2 15">Belongs to the FPG family.</text>
</comment>
<dbReference type="GO" id="GO:0034039">
    <property type="term" value="F:8-oxo-7,8-dihydroguanine DNA N-glycosylase activity"/>
    <property type="evidence" value="ECO:0007669"/>
    <property type="project" value="TreeGrafter"/>
</dbReference>
<keyword evidence="12 15" id="KW-0511">Multifunctional enzyme</keyword>
<dbReference type="SUPFAM" id="SSF57716">
    <property type="entry name" value="Glucocorticoid receptor-like (DNA-binding domain)"/>
    <property type="match status" value="1"/>
</dbReference>
<comment type="function">
    <text evidence="15">Involved in base excision repair of DNA damaged by oxidation or by mutagenic agents. Acts as DNA glycosylase that recognizes and removes damaged bases. Has a preference for oxidized purines, such as 7,8-dihydro-8-oxoguanine (8-oxoG). Has AP (apurinic/apyrimidinic) lyase activity and introduces nicks in the DNA strand. Cleaves the DNA backbone by beta-delta elimination to generate a single-strand break at the site of the removed base with both 3'- and 5'-phosphates.</text>
</comment>
<dbReference type="PROSITE" id="PS51068">
    <property type="entry name" value="FPG_CAT"/>
    <property type="match status" value="1"/>
</dbReference>
<dbReference type="PANTHER" id="PTHR22993">
    <property type="entry name" value="FORMAMIDOPYRIMIDINE-DNA GLYCOSYLASE"/>
    <property type="match status" value="1"/>
</dbReference>
<dbReference type="EMBL" id="AP019695">
    <property type="protein sequence ID" value="BBK21389.1"/>
    <property type="molecule type" value="Genomic_DNA"/>
</dbReference>
<dbReference type="SUPFAM" id="SSF46946">
    <property type="entry name" value="S13-like H2TH domain"/>
    <property type="match status" value="1"/>
</dbReference>
<accession>A0A6N4TF59</accession>
<dbReference type="Gene3D" id="3.20.190.10">
    <property type="entry name" value="MutM-like, N-terminal"/>
    <property type="match status" value="1"/>
</dbReference>
<feature type="active site" description="Proton donor; for beta-elimination activity" evidence="15">
    <location>
        <position position="59"/>
    </location>
</feature>
<evidence type="ECO:0000256" key="9">
    <source>
        <dbReference type="ARBA" id="ARBA00023125"/>
    </source>
</evidence>
<dbReference type="Pfam" id="PF06831">
    <property type="entry name" value="H2TH"/>
    <property type="match status" value="1"/>
</dbReference>
<keyword evidence="9 15" id="KW-0238">DNA-binding</keyword>
<dbReference type="PANTHER" id="PTHR22993:SF9">
    <property type="entry name" value="FORMAMIDOPYRIMIDINE-DNA GLYCOSYLASE"/>
    <property type="match status" value="1"/>
</dbReference>
<evidence type="ECO:0000256" key="4">
    <source>
        <dbReference type="ARBA" id="ARBA00022723"/>
    </source>
</evidence>
<feature type="active site" description="Proton donor" evidence="15">
    <location>
        <position position="3"/>
    </location>
</feature>
<protein>
    <recommendedName>
        <fullName evidence="15">Formamidopyrimidine-DNA glycosylase</fullName>
        <shortName evidence="15">Fapy-DNA glycosylase</shortName>
        <ecNumber evidence="15">3.2.2.23</ecNumber>
    </recommendedName>
    <alternativeName>
        <fullName evidence="15">DNA-(apurinic or apyrimidinic site) lyase MutM</fullName>
        <shortName evidence="15">AP lyase MutM</shortName>
        <ecNumber evidence="15">4.2.99.18</ecNumber>
    </alternativeName>
</protein>
<keyword evidence="10 15" id="KW-0234">DNA repair</keyword>
<evidence type="ECO:0000256" key="12">
    <source>
        <dbReference type="ARBA" id="ARBA00023268"/>
    </source>
</evidence>
<dbReference type="InterPro" id="IPR012319">
    <property type="entry name" value="FPG_cat"/>
</dbReference>
<comment type="cofactor">
    <cofactor evidence="15">
        <name>Zn(2+)</name>
        <dbReference type="ChEBI" id="CHEBI:29105"/>
    </cofactor>
    <text evidence="15">Binds 1 zinc ion per subunit.</text>
</comment>
<evidence type="ECO:0000256" key="7">
    <source>
        <dbReference type="ARBA" id="ARBA00022801"/>
    </source>
</evidence>
<dbReference type="GO" id="GO:0003690">
    <property type="term" value="F:double-stranded DNA binding"/>
    <property type="evidence" value="ECO:0007669"/>
    <property type="project" value="UniProtKB-ARBA"/>
</dbReference>
<evidence type="ECO:0000259" key="17">
    <source>
        <dbReference type="PROSITE" id="PS51068"/>
    </source>
</evidence>
<dbReference type="Proteomes" id="UP000464754">
    <property type="component" value="Chromosome"/>
</dbReference>
<dbReference type="SMART" id="SM01232">
    <property type="entry name" value="H2TH"/>
    <property type="match status" value="1"/>
</dbReference>
<evidence type="ECO:0000313" key="18">
    <source>
        <dbReference type="EMBL" id="BBK21389.1"/>
    </source>
</evidence>
<dbReference type="GO" id="GO:0140078">
    <property type="term" value="F:class I DNA-(apurinic or apyrimidinic site) endonuclease activity"/>
    <property type="evidence" value="ECO:0007669"/>
    <property type="project" value="UniProtKB-EC"/>
</dbReference>
<evidence type="ECO:0000256" key="8">
    <source>
        <dbReference type="ARBA" id="ARBA00022833"/>
    </source>
</evidence>
<comment type="catalytic activity">
    <reaction evidence="1 15">
        <text>Hydrolysis of DNA containing ring-opened 7-methylguanine residues, releasing 2,6-diamino-4-hydroxy-5-(N-methyl)formamidopyrimidine.</text>
        <dbReference type="EC" id="3.2.2.23"/>
    </reaction>
</comment>
<dbReference type="FunFam" id="1.10.8.50:FF:000003">
    <property type="entry name" value="Formamidopyrimidine-DNA glycosylase"/>
    <property type="match status" value="1"/>
</dbReference>
<evidence type="ECO:0000256" key="1">
    <source>
        <dbReference type="ARBA" id="ARBA00001668"/>
    </source>
</evidence>
<evidence type="ECO:0000256" key="5">
    <source>
        <dbReference type="ARBA" id="ARBA00022763"/>
    </source>
</evidence>
<evidence type="ECO:0000256" key="10">
    <source>
        <dbReference type="ARBA" id="ARBA00023204"/>
    </source>
</evidence>
<dbReference type="SUPFAM" id="SSF81624">
    <property type="entry name" value="N-terminal domain of MutM-like DNA repair proteins"/>
    <property type="match status" value="1"/>
</dbReference>
<evidence type="ECO:0000256" key="2">
    <source>
        <dbReference type="ARBA" id="ARBA00009409"/>
    </source>
</evidence>
<keyword evidence="19" id="KW-1185">Reference proteome</keyword>
<feature type="binding site" evidence="15">
    <location>
        <position position="111"/>
    </location>
    <ligand>
        <name>DNA</name>
        <dbReference type="ChEBI" id="CHEBI:16991"/>
    </ligand>
</feature>
<reference evidence="19" key="1">
    <citation type="submission" date="2019-05" db="EMBL/GenBank/DDBJ databases">
        <title>Complete genome sequencing of Absiella argi strain JCM 30884.</title>
        <authorList>
            <person name="Sakamoto M."/>
            <person name="Murakami T."/>
            <person name="Mori H."/>
        </authorList>
    </citation>
    <scope>NUCLEOTIDE SEQUENCE [LARGE SCALE GENOMIC DNA]</scope>
    <source>
        <strain evidence="19">JCM 30884</strain>
    </source>
</reference>
<evidence type="ECO:0000256" key="11">
    <source>
        <dbReference type="ARBA" id="ARBA00023239"/>
    </source>
</evidence>
<keyword evidence="5 15" id="KW-0227">DNA damage</keyword>
<comment type="catalytic activity">
    <reaction evidence="14 15">
        <text>2'-deoxyribonucleotide-(2'-deoxyribose 5'-phosphate)-2'-deoxyribonucleotide-DNA = a 3'-end 2'-deoxyribonucleotide-(2,3-dehydro-2,3-deoxyribose 5'-phosphate)-DNA + a 5'-end 5'-phospho-2'-deoxyribonucleoside-DNA + H(+)</text>
        <dbReference type="Rhea" id="RHEA:66592"/>
        <dbReference type="Rhea" id="RHEA-COMP:13180"/>
        <dbReference type="Rhea" id="RHEA-COMP:16897"/>
        <dbReference type="Rhea" id="RHEA-COMP:17067"/>
        <dbReference type="ChEBI" id="CHEBI:15378"/>
        <dbReference type="ChEBI" id="CHEBI:136412"/>
        <dbReference type="ChEBI" id="CHEBI:157695"/>
        <dbReference type="ChEBI" id="CHEBI:167181"/>
        <dbReference type="EC" id="4.2.99.18"/>
    </reaction>
</comment>
<dbReference type="RefSeq" id="WP_118277082.1">
    <property type="nucleotide sequence ID" value="NZ_AP019695.1"/>
</dbReference>
<dbReference type="InterPro" id="IPR015886">
    <property type="entry name" value="H2TH_FPG"/>
</dbReference>
<feature type="domain" description="FPG-type" evidence="16">
    <location>
        <begin position="240"/>
        <end position="274"/>
    </location>
</feature>
<dbReference type="GO" id="GO:0003684">
    <property type="term" value="F:damaged DNA binding"/>
    <property type="evidence" value="ECO:0007669"/>
    <property type="project" value="InterPro"/>
</dbReference>
<feature type="active site" description="Schiff-base intermediate with DNA" evidence="15">
    <location>
        <position position="2"/>
    </location>
</feature>
<comment type="subunit">
    <text evidence="3 15">Monomer.</text>
</comment>
<keyword evidence="13 15" id="KW-0326">Glycosidase</keyword>
<evidence type="ECO:0000256" key="6">
    <source>
        <dbReference type="ARBA" id="ARBA00022771"/>
    </source>
</evidence>
<keyword evidence="4 15" id="KW-0479">Metal-binding</keyword>
<dbReference type="PROSITE" id="PS51066">
    <property type="entry name" value="ZF_FPG_2"/>
    <property type="match status" value="1"/>
</dbReference>
<dbReference type="EC" id="3.2.2.23" evidence="15"/>
<organism evidence="18 19">
    <name type="scientific">Amedibacterium intestinale</name>
    <dbReference type="NCBI Taxonomy" id="2583452"/>
    <lineage>
        <taxon>Bacteria</taxon>
        <taxon>Bacillati</taxon>
        <taxon>Bacillota</taxon>
        <taxon>Erysipelotrichia</taxon>
        <taxon>Erysipelotrichales</taxon>
        <taxon>Erysipelotrichaceae</taxon>
        <taxon>Amedibacterium</taxon>
    </lineage>
</organism>
<dbReference type="GO" id="GO:0006284">
    <property type="term" value="P:base-excision repair"/>
    <property type="evidence" value="ECO:0007669"/>
    <property type="project" value="InterPro"/>
</dbReference>
<feature type="domain" description="Formamidopyrimidine-DNA glycosylase catalytic" evidence="17">
    <location>
        <begin position="2"/>
        <end position="114"/>
    </location>
</feature>
<dbReference type="EC" id="4.2.99.18" evidence="15"/>
<proteinExistence type="inferred from homology"/>
<dbReference type="HAMAP" id="MF_00103">
    <property type="entry name" value="Fapy_DNA_glycosyl"/>
    <property type="match status" value="1"/>
</dbReference>
<evidence type="ECO:0000259" key="16">
    <source>
        <dbReference type="PROSITE" id="PS51066"/>
    </source>
</evidence>
<dbReference type="GO" id="GO:0008270">
    <property type="term" value="F:zinc ion binding"/>
    <property type="evidence" value="ECO:0007669"/>
    <property type="project" value="UniProtKB-UniRule"/>
</dbReference>
<dbReference type="AlphaFoldDB" id="A0A6N4TF59"/>
<feature type="binding site" evidence="15">
    <location>
        <position position="92"/>
    </location>
    <ligand>
        <name>DNA</name>
        <dbReference type="ChEBI" id="CHEBI:16991"/>
    </ligand>
</feature>
<feature type="binding site" evidence="15">
    <location>
        <position position="155"/>
    </location>
    <ligand>
        <name>DNA</name>
        <dbReference type="ChEBI" id="CHEBI:16991"/>
    </ligand>
</feature>
<keyword evidence="8 15" id="KW-0862">Zinc</keyword>
<dbReference type="KEGG" id="aarg:Aargi30884_02920"/>
<evidence type="ECO:0000256" key="15">
    <source>
        <dbReference type="HAMAP-Rule" id="MF_00103"/>
    </source>
</evidence>
<evidence type="ECO:0000256" key="13">
    <source>
        <dbReference type="ARBA" id="ARBA00023295"/>
    </source>
</evidence>
<dbReference type="InterPro" id="IPR010979">
    <property type="entry name" value="Ribosomal_uS13-like_H2TH"/>
</dbReference>
<dbReference type="InterPro" id="IPR000214">
    <property type="entry name" value="Znf_DNA_glyclase/AP_lyase"/>
</dbReference>
<dbReference type="NCBIfam" id="TIGR00577">
    <property type="entry name" value="fpg"/>
    <property type="match status" value="1"/>
</dbReference>
<dbReference type="NCBIfam" id="NF002211">
    <property type="entry name" value="PRK01103.1"/>
    <property type="match status" value="1"/>
</dbReference>
<dbReference type="InterPro" id="IPR010663">
    <property type="entry name" value="Znf_FPG/IleRS"/>
</dbReference>
<dbReference type="Pfam" id="PF06827">
    <property type="entry name" value="zf-FPG_IleRS"/>
    <property type="match status" value="1"/>
</dbReference>
<evidence type="ECO:0000256" key="14">
    <source>
        <dbReference type="ARBA" id="ARBA00044632"/>
    </source>
</evidence>